<dbReference type="PANTHER" id="PTHR45910:SF1">
    <property type="entry name" value="N-ALPHA-ACETYLTRANSFERASE 20"/>
    <property type="match status" value="1"/>
</dbReference>
<reference evidence="18" key="1">
    <citation type="submission" date="2025-08" db="UniProtKB">
        <authorList>
            <consortium name="RefSeq"/>
        </authorList>
    </citation>
    <scope>IDENTIFICATION</scope>
</reference>
<evidence type="ECO:0000256" key="3">
    <source>
        <dbReference type="ARBA" id="ARBA00025786"/>
    </source>
</evidence>
<dbReference type="InterPro" id="IPR051646">
    <property type="entry name" value="NatB_acetyltransferase_subunit"/>
</dbReference>
<evidence type="ECO:0000256" key="6">
    <source>
        <dbReference type="ARBA" id="ARBA00039529"/>
    </source>
</evidence>
<comment type="catalytic activity">
    <reaction evidence="16">
        <text>N-terminal L-methionyl-L-glutamyl-[protein] + acetyl-CoA = N-terminal N(alpha)-acetyl-L-methionyl-L-glutamyl-[protein] + CoA + H(+)</text>
        <dbReference type="Rhea" id="RHEA:50488"/>
        <dbReference type="Rhea" id="RHEA-COMP:12696"/>
        <dbReference type="Rhea" id="RHEA-COMP:12697"/>
        <dbReference type="ChEBI" id="CHEBI:15378"/>
        <dbReference type="ChEBI" id="CHEBI:57287"/>
        <dbReference type="ChEBI" id="CHEBI:57288"/>
        <dbReference type="ChEBI" id="CHEBI:133359"/>
        <dbReference type="ChEBI" id="CHEBI:133360"/>
        <dbReference type="EC" id="2.3.1.254"/>
    </reaction>
</comment>
<dbReference type="CDD" id="cd04301">
    <property type="entry name" value="NAT_SF"/>
    <property type="match status" value="1"/>
</dbReference>
<dbReference type="GO" id="GO:0120518">
    <property type="term" value="F:protein N-terminal-methionine acetyltransferase activity"/>
    <property type="evidence" value="ECO:0007669"/>
    <property type="project" value="UniProtKB-EC"/>
</dbReference>
<comment type="catalytic activity">
    <reaction evidence="13">
        <text>N-terminal L-methionyl-L-aspartyl-[protein] + acetyl-CoA = N-terminal N(alpha)-acetyl-L-methionyl-L-aspartyl-[protein] + CoA + H(+)</text>
        <dbReference type="Rhea" id="RHEA:50480"/>
        <dbReference type="Rhea" id="RHEA-COMP:12692"/>
        <dbReference type="Rhea" id="RHEA-COMP:12693"/>
        <dbReference type="ChEBI" id="CHEBI:15378"/>
        <dbReference type="ChEBI" id="CHEBI:57287"/>
        <dbReference type="ChEBI" id="CHEBI:57288"/>
        <dbReference type="ChEBI" id="CHEBI:133045"/>
        <dbReference type="ChEBI" id="CHEBI:133063"/>
        <dbReference type="EC" id="2.3.1.254"/>
    </reaction>
</comment>
<comment type="function">
    <text evidence="12">Catalytic subunit of the NatB complex which catalyzes acetylation of the N-terminal methionine residues of peptides beginning with Met-Asp, Met-Glu, Met-Asn and Met-Gln. Proteins with cell cycle functions are overrepresented in the pool of NatB substrates. Required for maintaining the structure and function of actomyosin fibers and for proper cellular migration.</text>
</comment>
<dbReference type="RefSeq" id="XP_016972303.1">
    <property type="nucleotide sequence ID" value="XM_017116814.1"/>
</dbReference>
<evidence type="ECO:0000256" key="11">
    <source>
        <dbReference type="ARBA" id="ARBA00042743"/>
    </source>
</evidence>
<evidence type="ECO:0000256" key="15">
    <source>
        <dbReference type="ARBA" id="ARBA00048177"/>
    </source>
</evidence>
<dbReference type="AlphaFoldDB" id="A0A6P4EAW2"/>
<evidence type="ECO:0000256" key="9">
    <source>
        <dbReference type="ARBA" id="ARBA00042702"/>
    </source>
</evidence>
<evidence type="ECO:0000256" key="14">
    <source>
        <dbReference type="ARBA" id="ARBA00047402"/>
    </source>
</evidence>
<evidence type="ECO:0000256" key="4">
    <source>
        <dbReference type="ARBA" id="ARBA00038748"/>
    </source>
</evidence>
<dbReference type="GeneID" id="108039727"/>
<accession>A0A6P4EAW2</accession>
<dbReference type="InterPro" id="IPR000182">
    <property type="entry name" value="GNAT_dom"/>
</dbReference>
<evidence type="ECO:0000256" key="1">
    <source>
        <dbReference type="ARBA" id="ARBA00022679"/>
    </source>
</evidence>
<dbReference type="EC" id="2.3.1.254" evidence="5"/>
<dbReference type="InterPro" id="IPR016181">
    <property type="entry name" value="Acyl_CoA_acyltransferase"/>
</dbReference>
<sequence>MTSFREMRFDDLFKINSLVFDAHTEVYSLTFFVKHFLEFPGLTQIAEAPGPVHRGMGYIFGYLDKHNKEPHGHVASLTVSDEYRRLGLATALMDYFFLISDLKGASFVNLYMRSSNHAAYQLYCSLGYAHCRTMLDYYPDHPEPENAYEMRKYIPRSMEFISDYTAN</sequence>
<gene>
    <name evidence="18" type="primary">LOC108039727</name>
</gene>
<name>A0A6P4EAW2_DRORH</name>
<evidence type="ECO:0000256" key="8">
    <source>
        <dbReference type="ARBA" id="ARBA00042295"/>
    </source>
</evidence>
<dbReference type="GO" id="GO:0031416">
    <property type="term" value="C:NatB complex"/>
    <property type="evidence" value="ECO:0007669"/>
    <property type="project" value="TreeGrafter"/>
</dbReference>
<keyword evidence="1" id="KW-0808">Transferase</keyword>
<protein>
    <recommendedName>
        <fullName evidence="6">N-alpha-acetyltransferase 20</fullName>
        <ecNumber evidence="5">2.3.1.254</ecNumber>
    </recommendedName>
    <alternativeName>
        <fullName evidence="10">Methionine N-acetyltransferase</fullName>
    </alternativeName>
    <alternativeName>
        <fullName evidence="7">N-acetyltransferase 5</fullName>
    </alternativeName>
    <alternativeName>
        <fullName evidence="11">N-terminal acetyltransferase B complex catalytic subunit NAA20</fullName>
    </alternativeName>
    <alternativeName>
        <fullName evidence="9">N-terminal acetyltransferase B complex catalytic subunit NAT5</fullName>
    </alternativeName>
    <alternativeName>
        <fullName evidence="8">NatB catalytic subunit</fullName>
    </alternativeName>
</protein>
<evidence type="ECO:0000256" key="5">
    <source>
        <dbReference type="ARBA" id="ARBA00039120"/>
    </source>
</evidence>
<dbReference type="OrthoDB" id="47017at2759"/>
<evidence type="ECO:0000259" key="17">
    <source>
        <dbReference type="PROSITE" id="PS51186"/>
    </source>
</evidence>
<dbReference type="Pfam" id="PF00583">
    <property type="entry name" value="Acetyltransf_1"/>
    <property type="match status" value="1"/>
</dbReference>
<dbReference type="Gene3D" id="3.40.630.30">
    <property type="match status" value="1"/>
</dbReference>
<evidence type="ECO:0000256" key="16">
    <source>
        <dbReference type="ARBA" id="ARBA00048890"/>
    </source>
</evidence>
<evidence type="ECO:0000256" key="10">
    <source>
        <dbReference type="ARBA" id="ARBA00042723"/>
    </source>
</evidence>
<evidence type="ECO:0000256" key="7">
    <source>
        <dbReference type="ARBA" id="ARBA00041220"/>
    </source>
</evidence>
<keyword evidence="2" id="KW-0012">Acyltransferase</keyword>
<evidence type="ECO:0000313" key="18">
    <source>
        <dbReference type="RefSeq" id="XP_016972303.1"/>
    </source>
</evidence>
<organism evidence="18">
    <name type="scientific">Drosophila rhopaloa</name>
    <name type="common">Fruit fly</name>
    <dbReference type="NCBI Taxonomy" id="1041015"/>
    <lineage>
        <taxon>Eukaryota</taxon>
        <taxon>Metazoa</taxon>
        <taxon>Ecdysozoa</taxon>
        <taxon>Arthropoda</taxon>
        <taxon>Hexapoda</taxon>
        <taxon>Insecta</taxon>
        <taxon>Pterygota</taxon>
        <taxon>Neoptera</taxon>
        <taxon>Endopterygota</taxon>
        <taxon>Diptera</taxon>
        <taxon>Brachycera</taxon>
        <taxon>Muscomorpha</taxon>
        <taxon>Ephydroidea</taxon>
        <taxon>Drosophilidae</taxon>
        <taxon>Drosophila</taxon>
        <taxon>Sophophora</taxon>
    </lineage>
</organism>
<feature type="domain" description="N-acetyltransferase" evidence="17">
    <location>
        <begin position="2"/>
        <end position="155"/>
    </location>
</feature>
<dbReference type="PROSITE" id="PS51186">
    <property type="entry name" value="GNAT"/>
    <property type="match status" value="1"/>
</dbReference>
<dbReference type="RefSeq" id="XP_016972303.2">
    <property type="nucleotide sequence ID" value="XM_017116814.2"/>
</dbReference>
<dbReference type="PANTHER" id="PTHR45910">
    <property type="entry name" value="N-ALPHA-ACETYLTRANSFERASE 20"/>
    <property type="match status" value="1"/>
</dbReference>
<comment type="catalytic activity">
    <reaction evidence="14">
        <text>N-terminal L-methionyl-L-asparaginyl-[protein] + acetyl-CoA = N-terminal N(alpha)-acetyl-L-methionyl-L-asparaginyl-[protein] + CoA + H(+)</text>
        <dbReference type="Rhea" id="RHEA:50484"/>
        <dbReference type="Rhea" id="RHEA-COMP:12694"/>
        <dbReference type="Rhea" id="RHEA-COMP:12695"/>
        <dbReference type="ChEBI" id="CHEBI:15378"/>
        <dbReference type="ChEBI" id="CHEBI:57287"/>
        <dbReference type="ChEBI" id="CHEBI:57288"/>
        <dbReference type="ChEBI" id="CHEBI:133356"/>
        <dbReference type="ChEBI" id="CHEBI:133358"/>
        <dbReference type="EC" id="2.3.1.254"/>
    </reaction>
</comment>
<comment type="similarity">
    <text evidence="3">Belongs to the acetyltransferase family. ARD1 subfamily.</text>
</comment>
<evidence type="ECO:0000256" key="12">
    <source>
        <dbReference type="ARBA" id="ARBA00046112"/>
    </source>
</evidence>
<evidence type="ECO:0000256" key="13">
    <source>
        <dbReference type="ARBA" id="ARBA00047385"/>
    </source>
</evidence>
<dbReference type="SUPFAM" id="SSF55729">
    <property type="entry name" value="Acyl-CoA N-acyltransferases (Nat)"/>
    <property type="match status" value="1"/>
</dbReference>
<comment type="catalytic activity">
    <reaction evidence="15">
        <text>N-terminal L-methionyl-L-glutaminyl-[protein] + acetyl-CoA = N-terminal N(alpha)-acetyl-L-methionyl-L-glutaminyl-[protein] + CoA + H(+)</text>
        <dbReference type="Rhea" id="RHEA:50492"/>
        <dbReference type="Rhea" id="RHEA-COMP:12698"/>
        <dbReference type="Rhea" id="RHEA-COMP:12699"/>
        <dbReference type="ChEBI" id="CHEBI:15378"/>
        <dbReference type="ChEBI" id="CHEBI:57287"/>
        <dbReference type="ChEBI" id="CHEBI:57288"/>
        <dbReference type="ChEBI" id="CHEBI:133361"/>
        <dbReference type="ChEBI" id="CHEBI:133362"/>
        <dbReference type="EC" id="2.3.1.254"/>
    </reaction>
</comment>
<evidence type="ECO:0000256" key="2">
    <source>
        <dbReference type="ARBA" id="ARBA00023315"/>
    </source>
</evidence>
<comment type="subunit">
    <text evidence="4">Component of the N-terminal acetyltransferase B (NatB) complex which is composed of NAA20 and NAA25.</text>
</comment>
<proteinExistence type="inferred from homology"/>